<evidence type="ECO:0000313" key="1">
    <source>
        <dbReference type="EMBL" id="ASK78644.1"/>
    </source>
</evidence>
<organism evidence="1 2">
    <name type="scientific">Paraphotobacterium marinum</name>
    <dbReference type="NCBI Taxonomy" id="1755811"/>
    <lineage>
        <taxon>Bacteria</taxon>
        <taxon>Pseudomonadati</taxon>
        <taxon>Pseudomonadota</taxon>
        <taxon>Gammaproteobacteria</taxon>
        <taxon>Vibrionales</taxon>
        <taxon>Vibrionaceae</taxon>
        <taxon>Paraphotobacterium</taxon>
    </lineage>
</organism>
<proteinExistence type="predicted"/>
<dbReference type="EMBL" id="CP022355">
    <property type="protein sequence ID" value="ASK78644.1"/>
    <property type="molecule type" value="Genomic_DNA"/>
</dbReference>
<gene>
    <name evidence="1" type="ORF">CF386_06320</name>
</gene>
<dbReference type="KEGG" id="pmai:CF386_06320"/>
<accession>A0A220VE22</accession>
<keyword evidence="2" id="KW-1185">Reference proteome</keyword>
<protein>
    <submittedName>
        <fullName evidence="1">Uncharacterized protein</fullName>
    </submittedName>
</protein>
<dbReference type="RefSeq" id="WP_089073552.1">
    <property type="nucleotide sequence ID" value="NZ_CBCSAM010000001.1"/>
</dbReference>
<dbReference type="OrthoDB" id="5817599at2"/>
<reference evidence="1 2" key="1">
    <citation type="journal article" date="2016" name="Int. J. Syst. Evol. Microbiol.">
        <title>Paraphotobacterium marinum gen. nov., sp. nov., a member of the family Vibrionaceae, isolated from surface seawater.</title>
        <authorList>
            <person name="Huang Z."/>
            <person name="Dong C."/>
            <person name="Shao Z."/>
        </authorList>
    </citation>
    <scope>NUCLEOTIDE SEQUENCE [LARGE SCALE GENOMIC DNA]</scope>
    <source>
        <strain evidence="1 2">NSCS20N07D</strain>
    </source>
</reference>
<dbReference type="AlphaFoldDB" id="A0A220VE22"/>
<evidence type="ECO:0000313" key="2">
    <source>
        <dbReference type="Proteomes" id="UP000242175"/>
    </source>
</evidence>
<dbReference type="Proteomes" id="UP000242175">
    <property type="component" value="Chromosome large"/>
</dbReference>
<sequence length="102" mass="12157">MSMVSAKAFALWLKTRFSDFEGIVLERQDINILTGRQNFTIDFVNDIHYELMRFGMAFVTDTNREKFYLIKIKEQKWEDILVNKIDKSLNLNIFAMDKLKNQ</sequence>
<name>A0A220VE22_9GAMM</name>